<dbReference type="AlphaFoldDB" id="A0AAN6K8G6"/>
<evidence type="ECO:0008006" key="6">
    <source>
        <dbReference type="Google" id="ProtNLM"/>
    </source>
</evidence>
<sequence length="299" mass="32993">MSLPRIVTQYIDAMVTDAEETLTPTKYLARHTVADLEKAVAEASLSAISDILAEWQTLPQMLDHAGKIRSVFTSTALFMALQCDRSDIVSLLLSTRSTIRMPVKEAIRAGHVANFQIFLYNGWDINEQVDLDGPPALGYAAKYRHLVSWFLANGADPNAGFEYDTALSRAALAGSPETVRILLSHGGDVKRGQLLQWTVHRPESTCEVLEMLLKRGASPNQIEFDGVLPIWTYLQVLGTPLHKAVTLKKRDPVALLLKYGADPDKQDTSGKTARMMAEELGLDSIVSLMQCETLCLPRL</sequence>
<keyword evidence="5" id="KW-1185">Reference proteome</keyword>
<dbReference type="Gene3D" id="1.25.40.20">
    <property type="entry name" value="Ankyrin repeat-containing domain"/>
    <property type="match status" value="2"/>
</dbReference>
<dbReference type="InterPro" id="IPR002110">
    <property type="entry name" value="Ankyrin_rpt"/>
</dbReference>
<proteinExistence type="predicted"/>
<evidence type="ECO:0000256" key="2">
    <source>
        <dbReference type="ARBA" id="ARBA00023043"/>
    </source>
</evidence>
<dbReference type="PANTHER" id="PTHR24193:SF121">
    <property type="entry name" value="ADA2A-CONTAINING COMPLEX COMPONENT 3, ISOFORM D"/>
    <property type="match status" value="1"/>
</dbReference>
<evidence type="ECO:0000313" key="4">
    <source>
        <dbReference type="EMBL" id="KAK0969713.1"/>
    </source>
</evidence>
<dbReference type="InterPro" id="IPR036770">
    <property type="entry name" value="Ankyrin_rpt-contain_sf"/>
</dbReference>
<keyword evidence="2 3" id="KW-0040">ANK repeat</keyword>
<dbReference type="GO" id="GO:0005634">
    <property type="term" value="C:nucleus"/>
    <property type="evidence" value="ECO:0007669"/>
    <property type="project" value="TreeGrafter"/>
</dbReference>
<dbReference type="PROSITE" id="PS50088">
    <property type="entry name" value="ANK_REPEAT"/>
    <property type="match status" value="1"/>
</dbReference>
<dbReference type="GO" id="GO:0045944">
    <property type="term" value="P:positive regulation of transcription by RNA polymerase II"/>
    <property type="evidence" value="ECO:0007669"/>
    <property type="project" value="TreeGrafter"/>
</dbReference>
<protein>
    <recommendedName>
        <fullName evidence="6">Ankyrin</fullName>
    </recommendedName>
</protein>
<dbReference type="Pfam" id="PF12796">
    <property type="entry name" value="Ank_2"/>
    <property type="match status" value="1"/>
</dbReference>
<dbReference type="GO" id="GO:0000976">
    <property type="term" value="F:transcription cis-regulatory region binding"/>
    <property type="evidence" value="ECO:0007669"/>
    <property type="project" value="TreeGrafter"/>
</dbReference>
<keyword evidence="1" id="KW-0677">Repeat</keyword>
<dbReference type="Proteomes" id="UP001175353">
    <property type="component" value="Unassembled WGS sequence"/>
</dbReference>
<dbReference type="Pfam" id="PF00023">
    <property type="entry name" value="Ank"/>
    <property type="match status" value="1"/>
</dbReference>
<comment type="caution">
    <text evidence="4">The sequence shown here is derived from an EMBL/GenBank/DDBJ whole genome shotgun (WGS) entry which is preliminary data.</text>
</comment>
<feature type="repeat" description="ANK" evidence="3">
    <location>
        <begin position="239"/>
        <end position="268"/>
    </location>
</feature>
<reference evidence="4" key="1">
    <citation type="submission" date="2023-06" db="EMBL/GenBank/DDBJ databases">
        <title>Black Yeasts Isolated from many extreme environments.</title>
        <authorList>
            <person name="Coleine C."/>
            <person name="Stajich J.E."/>
            <person name="Selbmann L."/>
        </authorList>
    </citation>
    <scope>NUCLEOTIDE SEQUENCE</scope>
    <source>
        <strain evidence="4">CCFEE 5200</strain>
    </source>
</reference>
<dbReference type="EMBL" id="JAUJLE010000194">
    <property type="protein sequence ID" value="KAK0969713.1"/>
    <property type="molecule type" value="Genomic_DNA"/>
</dbReference>
<gene>
    <name evidence="4" type="ORF">LTR91_016211</name>
</gene>
<dbReference type="InterPro" id="IPR050663">
    <property type="entry name" value="Ankyrin-SOCS_Box"/>
</dbReference>
<dbReference type="SUPFAM" id="SSF48403">
    <property type="entry name" value="Ankyrin repeat"/>
    <property type="match status" value="1"/>
</dbReference>
<name>A0AAN6K8G6_9PEZI</name>
<evidence type="ECO:0000256" key="1">
    <source>
        <dbReference type="ARBA" id="ARBA00022737"/>
    </source>
</evidence>
<dbReference type="SMART" id="SM00248">
    <property type="entry name" value="ANK"/>
    <property type="match status" value="4"/>
</dbReference>
<dbReference type="PANTHER" id="PTHR24193">
    <property type="entry name" value="ANKYRIN REPEAT PROTEIN"/>
    <property type="match status" value="1"/>
</dbReference>
<accession>A0AAN6K8G6</accession>
<dbReference type="PROSITE" id="PS50297">
    <property type="entry name" value="ANK_REP_REGION"/>
    <property type="match status" value="1"/>
</dbReference>
<evidence type="ECO:0000313" key="5">
    <source>
        <dbReference type="Proteomes" id="UP001175353"/>
    </source>
</evidence>
<evidence type="ECO:0000256" key="3">
    <source>
        <dbReference type="PROSITE-ProRule" id="PRU00023"/>
    </source>
</evidence>
<organism evidence="4 5">
    <name type="scientific">Friedmanniomyces endolithicus</name>
    <dbReference type="NCBI Taxonomy" id="329885"/>
    <lineage>
        <taxon>Eukaryota</taxon>
        <taxon>Fungi</taxon>
        <taxon>Dikarya</taxon>
        <taxon>Ascomycota</taxon>
        <taxon>Pezizomycotina</taxon>
        <taxon>Dothideomycetes</taxon>
        <taxon>Dothideomycetidae</taxon>
        <taxon>Mycosphaerellales</taxon>
        <taxon>Teratosphaeriaceae</taxon>
        <taxon>Friedmanniomyces</taxon>
    </lineage>
</organism>